<sequence>MPSVSTLSLRTRGFRMSPGIIDGAKTVLDAAVQGMTPMERLCVIAFDEVALNGRWCVDQMSDQVLSASKLQLLMVRGLTAAWKQPYYYELDAPMTVETLTEVVVSLEAAGLRVVACVSDMGPTSEKMWRGAGVSDAKTWIPNPADHARRLWVFADAPHLIKLLRTHVMEENGGLLIPNGRGGLSLLGRGSFKELLAHDAGELRLCPKLTDLCVEAKGQVSQRVHLATRTFSSTVTCAMETYVPRRAVQARAVKVVDAWFDVVNSRSPYDQKSAAATGSPPRSRHAKTRPWWPWMSSCAGRARRRPSSLLAELPSCRFSTASSARTHPCAASTWTRKPRAPGWDTS</sequence>
<organism evidence="3 4">
    <name type="scientific">Amphibalanus amphitrite</name>
    <name type="common">Striped barnacle</name>
    <name type="synonym">Balanus amphitrite</name>
    <dbReference type="NCBI Taxonomy" id="1232801"/>
    <lineage>
        <taxon>Eukaryota</taxon>
        <taxon>Metazoa</taxon>
        <taxon>Ecdysozoa</taxon>
        <taxon>Arthropoda</taxon>
        <taxon>Crustacea</taxon>
        <taxon>Multicrustacea</taxon>
        <taxon>Cirripedia</taxon>
        <taxon>Thoracica</taxon>
        <taxon>Thoracicalcarea</taxon>
        <taxon>Balanomorpha</taxon>
        <taxon>Balanoidea</taxon>
        <taxon>Balanidae</taxon>
        <taxon>Amphibalaninae</taxon>
        <taxon>Amphibalanus</taxon>
    </lineage>
</organism>
<dbReference type="EMBL" id="VIIS01000466">
    <property type="protein sequence ID" value="KAF0308743.1"/>
    <property type="molecule type" value="Genomic_DNA"/>
</dbReference>
<comment type="caution">
    <text evidence="3">The sequence shown here is derived from an EMBL/GenBank/DDBJ whole genome shotgun (WGS) entry which is preliminary data.</text>
</comment>
<proteinExistence type="predicted"/>
<dbReference type="AlphaFoldDB" id="A0A6A4WRR5"/>
<feature type="region of interest" description="Disordered" evidence="1">
    <location>
        <begin position="318"/>
        <end position="345"/>
    </location>
</feature>
<dbReference type="Pfam" id="PF21787">
    <property type="entry name" value="TNP-like_RNaseH_N"/>
    <property type="match status" value="1"/>
</dbReference>
<evidence type="ECO:0000313" key="3">
    <source>
        <dbReference type="EMBL" id="KAF0308743.1"/>
    </source>
</evidence>
<name>A0A6A4WRR5_AMPAM</name>
<accession>A0A6A4WRR5</accession>
<dbReference type="InterPro" id="IPR048365">
    <property type="entry name" value="TNP-like_RNaseH_N"/>
</dbReference>
<feature type="domain" description="Transposable element P transposase-like RNase H" evidence="2">
    <location>
        <begin position="17"/>
        <end position="129"/>
    </location>
</feature>
<gene>
    <name evidence="3" type="primary">T_83</name>
    <name evidence="3" type="ORF">FJT64_020059</name>
</gene>
<evidence type="ECO:0000256" key="1">
    <source>
        <dbReference type="SAM" id="MobiDB-lite"/>
    </source>
</evidence>
<protein>
    <submittedName>
        <fullName evidence="3">Transposable element P transposase</fullName>
    </submittedName>
</protein>
<dbReference type="Proteomes" id="UP000440578">
    <property type="component" value="Unassembled WGS sequence"/>
</dbReference>
<keyword evidence="4" id="KW-1185">Reference proteome</keyword>
<evidence type="ECO:0000259" key="2">
    <source>
        <dbReference type="Pfam" id="PF21787"/>
    </source>
</evidence>
<evidence type="ECO:0000313" key="4">
    <source>
        <dbReference type="Proteomes" id="UP000440578"/>
    </source>
</evidence>
<reference evidence="3 4" key="1">
    <citation type="submission" date="2019-07" db="EMBL/GenBank/DDBJ databases">
        <title>Draft genome assembly of a fouling barnacle, Amphibalanus amphitrite (Darwin, 1854): The first reference genome for Thecostraca.</title>
        <authorList>
            <person name="Kim W."/>
        </authorList>
    </citation>
    <scope>NUCLEOTIDE SEQUENCE [LARGE SCALE GENOMIC DNA]</scope>
    <source>
        <strain evidence="3">SNU_AA5</strain>
        <tissue evidence="3">Soma without cirri and trophi</tissue>
    </source>
</reference>